<dbReference type="PANTHER" id="PTHR34415">
    <property type="entry name" value="INTEGRASE CATALYTIC DOMAIN-CONTAINING PROTEIN"/>
    <property type="match status" value="1"/>
</dbReference>
<dbReference type="InterPro" id="IPR057191">
    <property type="entry name" value="DUF7869"/>
</dbReference>
<gene>
    <name evidence="3" type="ORF">RN001_015281</name>
</gene>
<evidence type="ECO:0000256" key="1">
    <source>
        <dbReference type="SAM" id="MobiDB-lite"/>
    </source>
</evidence>
<evidence type="ECO:0000313" key="3">
    <source>
        <dbReference type="EMBL" id="KAK4873252.1"/>
    </source>
</evidence>
<proteinExistence type="predicted"/>
<dbReference type="PANTHER" id="PTHR34415:SF1">
    <property type="entry name" value="INTEGRASE CATALYTIC DOMAIN-CONTAINING PROTEIN"/>
    <property type="match status" value="1"/>
</dbReference>
<keyword evidence="4" id="KW-1185">Reference proteome</keyword>
<sequence>MNKNKKEKGIEENTSPKTVNTERELHLRKAECFQKKISEVTKANDPSILSICFDYQKNLPVPVTNIGDEYYLRQLWIYNLGIHCLTTRKANMYMYAKHFARKGPNKVITCLQDYITQNKKPEQRILQLFCDNSFNQNKNRFVFVSLNQVCANNIFETIEIWYPVPGHSMMPVDRDFAVIEKQRLKRDNVDNPEVLLGHGQEKREKEEDVDILASQVENQVGGKRIRCNRRG</sequence>
<evidence type="ECO:0000313" key="4">
    <source>
        <dbReference type="Proteomes" id="UP001353858"/>
    </source>
</evidence>
<accession>A0AAN7NYV6</accession>
<comment type="caution">
    <text evidence="3">The sequence shown here is derived from an EMBL/GenBank/DDBJ whole genome shotgun (WGS) entry which is preliminary data.</text>
</comment>
<protein>
    <recommendedName>
        <fullName evidence="2">DUF7869 domain-containing protein</fullName>
    </recommendedName>
</protein>
<name>A0AAN7NYV6_9COLE</name>
<dbReference type="Pfam" id="PF25273">
    <property type="entry name" value="DUF7869"/>
    <property type="match status" value="1"/>
</dbReference>
<feature type="region of interest" description="Disordered" evidence="1">
    <location>
        <begin position="1"/>
        <end position="21"/>
    </location>
</feature>
<feature type="domain" description="DUF7869" evidence="2">
    <location>
        <begin position="85"/>
        <end position="200"/>
    </location>
</feature>
<dbReference type="AlphaFoldDB" id="A0AAN7NYV6"/>
<evidence type="ECO:0000259" key="2">
    <source>
        <dbReference type="Pfam" id="PF25273"/>
    </source>
</evidence>
<dbReference type="Proteomes" id="UP001353858">
    <property type="component" value="Unassembled WGS sequence"/>
</dbReference>
<organism evidence="3 4">
    <name type="scientific">Aquatica leii</name>
    <dbReference type="NCBI Taxonomy" id="1421715"/>
    <lineage>
        <taxon>Eukaryota</taxon>
        <taxon>Metazoa</taxon>
        <taxon>Ecdysozoa</taxon>
        <taxon>Arthropoda</taxon>
        <taxon>Hexapoda</taxon>
        <taxon>Insecta</taxon>
        <taxon>Pterygota</taxon>
        <taxon>Neoptera</taxon>
        <taxon>Endopterygota</taxon>
        <taxon>Coleoptera</taxon>
        <taxon>Polyphaga</taxon>
        <taxon>Elateriformia</taxon>
        <taxon>Elateroidea</taxon>
        <taxon>Lampyridae</taxon>
        <taxon>Luciolinae</taxon>
        <taxon>Aquatica</taxon>
    </lineage>
</organism>
<dbReference type="EMBL" id="JARPUR010000007">
    <property type="protein sequence ID" value="KAK4873252.1"/>
    <property type="molecule type" value="Genomic_DNA"/>
</dbReference>
<reference evidence="4" key="1">
    <citation type="submission" date="2023-01" db="EMBL/GenBank/DDBJ databases">
        <title>Key to firefly adult light organ development and bioluminescence: homeobox transcription factors regulate luciferase expression and transportation to peroxisome.</title>
        <authorList>
            <person name="Fu X."/>
        </authorList>
    </citation>
    <scope>NUCLEOTIDE SEQUENCE [LARGE SCALE GENOMIC DNA]</scope>
</reference>